<dbReference type="Proteomes" id="UP000310406">
    <property type="component" value="Unassembled WGS sequence"/>
</dbReference>
<reference evidence="1 2" key="1">
    <citation type="submission" date="2019-03" db="EMBL/GenBank/DDBJ databases">
        <title>Muricauda SCR12 sp.nov, a marine bacterium isolated from Pacific Ocean:the Okinawa trough.</title>
        <authorList>
            <person name="Liu L."/>
        </authorList>
    </citation>
    <scope>NUCLEOTIDE SEQUENCE [LARGE SCALE GENOMIC DNA]</scope>
    <source>
        <strain evidence="1 2">SCR12</strain>
    </source>
</reference>
<organism evidence="1 2">
    <name type="scientific">Flagellimonas alvinocaridis</name>
    <dbReference type="NCBI Taxonomy" id="2530200"/>
    <lineage>
        <taxon>Bacteria</taxon>
        <taxon>Pseudomonadati</taxon>
        <taxon>Bacteroidota</taxon>
        <taxon>Flavobacteriia</taxon>
        <taxon>Flavobacteriales</taxon>
        <taxon>Flavobacteriaceae</taxon>
        <taxon>Flagellimonas</taxon>
    </lineage>
</organism>
<name>A0A4S8RW64_9FLAO</name>
<keyword evidence="1" id="KW-0449">Lipoprotein</keyword>
<dbReference type="AlphaFoldDB" id="A0A4S8RW64"/>
<dbReference type="EMBL" id="SNTZ01000003">
    <property type="protein sequence ID" value="THV59549.1"/>
    <property type="molecule type" value="Genomic_DNA"/>
</dbReference>
<protein>
    <submittedName>
        <fullName evidence="1">SusD/RagB family nutrient-binding outer membrane lipoprotein</fullName>
    </submittedName>
</protein>
<sequence length="495" mass="54567">MKKIRISIEKVFLLCSLMFVVGCSEDYFDVNTPSNTATEEELRMQDLMAPVMHSTMEGQRSAELSFGNYVQYFVNTGGGAAGQTSASGLWEQVYLYILPNLQVIKAKAEENGSTHIDAIADILTAINIGIATDTWDNIPYSEAGQGPENNFPTFDTQEEIYTEIFALLDAAIAKLETTDNSVFSLGSSDLIYGGDTDKWLRAAYSLKARYQLHLVNKGIVSANDVLATVENGFTSNDDNFAMYYDDRNINPWYSEEILARNTGNLSKDIASQLVSSMNGEYFPFQGGIVEIDPRLPLFAENNDEAEYKGYVSGGGGIAPDGTDANTGFRTDGFYTSVDSPLILISYAEVLFIKAEAAFLANGGNETSVGSSATAYTAYLDGIAASMGMYDVDGTDYMADGAIAVGEAGLMLNHIMKEKYIHNFLNPETFVDYRRYDFSDDVFTGLQIRSEEESADTEFPGQWFRRANYPASELTRNEANVLANQQDPVDPVWWDE</sequence>
<dbReference type="Pfam" id="PF12771">
    <property type="entry name" value="SusD-like_2"/>
    <property type="match status" value="1"/>
</dbReference>
<dbReference type="SUPFAM" id="SSF48452">
    <property type="entry name" value="TPR-like"/>
    <property type="match status" value="1"/>
</dbReference>
<gene>
    <name evidence="1" type="ORF">EZV76_08260</name>
</gene>
<proteinExistence type="predicted"/>
<dbReference type="InterPro" id="IPR011990">
    <property type="entry name" value="TPR-like_helical_dom_sf"/>
</dbReference>
<keyword evidence="2" id="KW-1185">Reference proteome</keyword>
<dbReference type="RefSeq" id="WP_136566068.1">
    <property type="nucleotide sequence ID" value="NZ_SNTZ01000003.1"/>
</dbReference>
<dbReference type="InterPro" id="IPR041662">
    <property type="entry name" value="SusD-like_2"/>
</dbReference>
<comment type="caution">
    <text evidence="1">The sequence shown here is derived from an EMBL/GenBank/DDBJ whole genome shotgun (WGS) entry which is preliminary data.</text>
</comment>
<evidence type="ECO:0000313" key="1">
    <source>
        <dbReference type="EMBL" id="THV59549.1"/>
    </source>
</evidence>
<dbReference type="Gene3D" id="1.25.40.390">
    <property type="match status" value="1"/>
</dbReference>
<accession>A0A4S8RW64</accession>
<dbReference type="PROSITE" id="PS51257">
    <property type="entry name" value="PROKAR_LIPOPROTEIN"/>
    <property type="match status" value="1"/>
</dbReference>
<evidence type="ECO:0000313" key="2">
    <source>
        <dbReference type="Proteomes" id="UP000310406"/>
    </source>
</evidence>